<protein>
    <submittedName>
        <fullName evidence="2">Uncharacterized protein</fullName>
    </submittedName>
</protein>
<dbReference type="PANTHER" id="PTHR37984">
    <property type="entry name" value="PROTEIN CBG26694"/>
    <property type="match status" value="1"/>
</dbReference>
<evidence type="ECO:0000256" key="1">
    <source>
        <dbReference type="SAM" id="MobiDB-lite"/>
    </source>
</evidence>
<dbReference type="Gene3D" id="3.30.420.10">
    <property type="entry name" value="Ribonuclease H-like superfamily/Ribonuclease H"/>
    <property type="match status" value="1"/>
</dbReference>
<dbReference type="Proteomes" id="UP000225706">
    <property type="component" value="Unassembled WGS sequence"/>
</dbReference>
<feature type="compositionally biased region" description="Basic and acidic residues" evidence="1">
    <location>
        <begin position="63"/>
        <end position="77"/>
    </location>
</feature>
<name>A0A2B4RSS7_STYPI</name>
<comment type="caution">
    <text evidence="2">The sequence shown here is derived from an EMBL/GenBank/DDBJ whole genome shotgun (WGS) entry which is preliminary data.</text>
</comment>
<proteinExistence type="predicted"/>
<dbReference type="OrthoDB" id="5982521at2759"/>
<organism evidence="2 3">
    <name type="scientific">Stylophora pistillata</name>
    <name type="common">Smooth cauliflower coral</name>
    <dbReference type="NCBI Taxonomy" id="50429"/>
    <lineage>
        <taxon>Eukaryota</taxon>
        <taxon>Metazoa</taxon>
        <taxon>Cnidaria</taxon>
        <taxon>Anthozoa</taxon>
        <taxon>Hexacorallia</taxon>
        <taxon>Scleractinia</taxon>
        <taxon>Astrocoeniina</taxon>
        <taxon>Pocilloporidae</taxon>
        <taxon>Stylophora</taxon>
    </lineage>
</organism>
<reference evidence="3" key="1">
    <citation type="journal article" date="2017" name="bioRxiv">
        <title>Comparative analysis of the genomes of Stylophora pistillata and Acropora digitifera provides evidence for extensive differences between species of corals.</title>
        <authorList>
            <person name="Voolstra C.R."/>
            <person name="Li Y."/>
            <person name="Liew Y.J."/>
            <person name="Baumgarten S."/>
            <person name="Zoccola D."/>
            <person name="Flot J.-F."/>
            <person name="Tambutte S."/>
            <person name="Allemand D."/>
            <person name="Aranda M."/>
        </authorList>
    </citation>
    <scope>NUCLEOTIDE SEQUENCE [LARGE SCALE GENOMIC DNA]</scope>
</reference>
<sequence length="357" mass="40432">MTSAEIKVKELTLEEQQRMEEFEKQLEVKRKLKLVEDEAERLKSKAVAPKIFLSPCLKTATERGREANSRKACDNKKNSGRQTNDVEDPREGNSCGMENPAFDFVVTENNEEYFCGYHLQRVSLGVNAAPEKYEHINRQVIADIHGVVNIADESVVHASNGHLENEEPVREVTLQAVPVALRTEEIDDVSFMDERLAIVRKSLKIGNWSETSKAYSLVQSNLDYPDSSGPQHGVRVGLRTDNGEEMEMYLERMGIAHPCNTPLWRRGNDEVECENRSLLKAIKVFQAEEKDGRQELNKFLLANGSTNHKTSGVGPVMLFFKRNLTTKLSEFVEARDRSDGALQQVRDRDAAKIRQAK</sequence>
<dbReference type="SUPFAM" id="SSF53098">
    <property type="entry name" value="Ribonuclease H-like"/>
    <property type="match status" value="1"/>
</dbReference>
<dbReference type="InterPro" id="IPR050951">
    <property type="entry name" value="Retrovirus_Pol_polyprotein"/>
</dbReference>
<evidence type="ECO:0000313" key="2">
    <source>
        <dbReference type="EMBL" id="PFX19282.1"/>
    </source>
</evidence>
<evidence type="ECO:0000313" key="3">
    <source>
        <dbReference type="Proteomes" id="UP000225706"/>
    </source>
</evidence>
<gene>
    <name evidence="2" type="ORF">AWC38_SpisGene16320</name>
</gene>
<dbReference type="PANTHER" id="PTHR37984:SF11">
    <property type="entry name" value="INTEGRASE CATALYTIC DOMAIN-CONTAINING PROTEIN"/>
    <property type="match status" value="1"/>
</dbReference>
<dbReference type="EMBL" id="LSMT01000368">
    <property type="protein sequence ID" value="PFX19282.1"/>
    <property type="molecule type" value="Genomic_DNA"/>
</dbReference>
<dbReference type="InterPro" id="IPR036397">
    <property type="entry name" value="RNaseH_sf"/>
</dbReference>
<accession>A0A2B4RSS7</accession>
<keyword evidence="3" id="KW-1185">Reference proteome</keyword>
<dbReference type="AlphaFoldDB" id="A0A2B4RSS7"/>
<dbReference type="GO" id="GO:0003676">
    <property type="term" value="F:nucleic acid binding"/>
    <property type="evidence" value="ECO:0007669"/>
    <property type="project" value="InterPro"/>
</dbReference>
<feature type="region of interest" description="Disordered" evidence="1">
    <location>
        <begin position="63"/>
        <end position="94"/>
    </location>
</feature>
<dbReference type="InterPro" id="IPR012337">
    <property type="entry name" value="RNaseH-like_sf"/>
</dbReference>